<feature type="domain" description="RSE1/DDB1/CPSF1 C-terminal" evidence="5">
    <location>
        <begin position="988"/>
        <end position="1329"/>
    </location>
</feature>
<dbReference type="Proteomes" id="UP000053317">
    <property type="component" value="Unassembled WGS sequence"/>
</dbReference>
<dbReference type="GO" id="GO:0006397">
    <property type="term" value="P:mRNA processing"/>
    <property type="evidence" value="ECO:0007669"/>
    <property type="project" value="UniProtKB-KW"/>
</dbReference>
<comment type="caution">
    <text evidence="8">The sequence shown here is derived from an EMBL/GenBank/DDBJ whole genome shotgun (WGS) entry which is preliminary data.</text>
</comment>
<dbReference type="InterPro" id="IPR058543">
    <property type="entry name" value="Beta-prop_RSE1/DDB1/CPSF1_2nd"/>
</dbReference>
<evidence type="ECO:0000256" key="1">
    <source>
        <dbReference type="ARBA" id="ARBA00004123"/>
    </source>
</evidence>
<reference evidence="8 9" key="1">
    <citation type="submission" date="2015-05" db="EMBL/GenBank/DDBJ databases">
        <title>Distinctive expansion of gene families associated with plant cell wall degradation and secondary metabolism in the genomes of grapevine trunk pathogens.</title>
        <authorList>
            <person name="Lawrence D.P."/>
            <person name="Travadon R."/>
            <person name="Rolshausen P.E."/>
            <person name="Baumgartner K."/>
        </authorList>
    </citation>
    <scope>NUCLEOTIDE SEQUENCE [LARGE SCALE GENOMIC DNA]</scope>
    <source>
        <strain evidence="8">UCRPC4</strain>
    </source>
</reference>
<feature type="compositionally biased region" description="Acidic residues" evidence="4">
    <location>
        <begin position="436"/>
        <end position="450"/>
    </location>
</feature>
<dbReference type="PANTHER" id="PTHR10644">
    <property type="entry name" value="DNA REPAIR/RNA PROCESSING CPSF FAMILY"/>
    <property type="match status" value="1"/>
</dbReference>
<dbReference type="InterPro" id="IPR004871">
    <property type="entry name" value="RSE1/DDB1/CPSF1_C"/>
</dbReference>
<keyword evidence="2" id="KW-0507">mRNA processing</keyword>
<dbReference type="SUPFAM" id="SSF69322">
    <property type="entry name" value="Tricorn protease domain 2"/>
    <property type="match status" value="1"/>
</dbReference>
<protein>
    <submittedName>
        <fullName evidence="8">Uncharacterized protein</fullName>
    </submittedName>
</protein>
<organism evidence="8 9">
    <name type="scientific">Phaeomoniella chlamydospora</name>
    <name type="common">Phaeoacremonium chlamydosporum</name>
    <dbReference type="NCBI Taxonomy" id="158046"/>
    <lineage>
        <taxon>Eukaryota</taxon>
        <taxon>Fungi</taxon>
        <taxon>Dikarya</taxon>
        <taxon>Ascomycota</taxon>
        <taxon>Pezizomycotina</taxon>
        <taxon>Eurotiomycetes</taxon>
        <taxon>Chaetothyriomycetidae</taxon>
        <taxon>Phaeomoniellales</taxon>
        <taxon>Phaeomoniellaceae</taxon>
        <taxon>Phaeomoniella</taxon>
    </lineage>
</organism>
<dbReference type="InterPro" id="IPR018846">
    <property type="entry name" value="Beta-prop_RSE1/DDB1/CPSF1_1st"/>
</dbReference>
<dbReference type="FunFam" id="2.130.10.10:FF:000625">
    <property type="entry name" value="mRNA cleavage and polyadenylation factor subunit"/>
    <property type="match status" value="1"/>
</dbReference>
<dbReference type="Pfam" id="PF03178">
    <property type="entry name" value="CPSF_A"/>
    <property type="match status" value="1"/>
</dbReference>
<evidence type="ECO:0000313" key="9">
    <source>
        <dbReference type="Proteomes" id="UP000053317"/>
    </source>
</evidence>
<feature type="region of interest" description="Disordered" evidence="4">
    <location>
        <begin position="422"/>
        <end position="461"/>
    </location>
</feature>
<name>A0A0G2FXA1_PHACM</name>
<evidence type="ECO:0000256" key="4">
    <source>
        <dbReference type="SAM" id="MobiDB-lite"/>
    </source>
</evidence>
<comment type="subcellular location">
    <subcellularLocation>
        <location evidence="1">Nucleus</location>
    </subcellularLocation>
</comment>
<evidence type="ECO:0000256" key="2">
    <source>
        <dbReference type="ARBA" id="ARBA00022664"/>
    </source>
</evidence>
<dbReference type="Pfam" id="PF10433">
    <property type="entry name" value="Beta-prop_RSE1_1st"/>
    <property type="match status" value="1"/>
</dbReference>
<evidence type="ECO:0000259" key="6">
    <source>
        <dbReference type="Pfam" id="PF10433"/>
    </source>
</evidence>
<dbReference type="GO" id="GO:0005634">
    <property type="term" value="C:nucleus"/>
    <property type="evidence" value="ECO:0007669"/>
    <property type="project" value="UniProtKB-SubCell"/>
</dbReference>
<evidence type="ECO:0000256" key="3">
    <source>
        <dbReference type="ARBA" id="ARBA00023242"/>
    </source>
</evidence>
<dbReference type="InterPro" id="IPR050358">
    <property type="entry name" value="RSE1/DDB1/CFT1"/>
</dbReference>
<feature type="domain" description="RSE1/DDB1/CPSF1 second beta-propeller" evidence="7">
    <location>
        <begin position="540"/>
        <end position="913"/>
    </location>
</feature>
<dbReference type="GO" id="GO:0003676">
    <property type="term" value="F:nucleic acid binding"/>
    <property type="evidence" value="ECO:0007669"/>
    <property type="project" value="InterPro"/>
</dbReference>
<evidence type="ECO:0000259" key="5">
    <source>
        <dbReference type="Pfam" id="PF03178"/>
    </source>
</evidence>
<dbReference type="InterPro" id="IPR015943">
    <property type="entry name" value="WD40/YVTN_repeat-like_dom_sf"/>
</dbReference>
<dbReference type="Pfam" id="PF23726">
    <property type="entry name" value="Beta-prop_RSE1_2nd"/>
    <property type="match status" value="1"/>
</dbReference>
<evidence type="ECO:0000259" key="7">
    <source>
        <dbReference type="Pfam" id="PF23726"/>
    </source>
</evidence>
<dbReference type="OrthoDB" id="6109at2759"/>
<evidence type="ECO:0000313" key="8">
    <source>
        <dbReference type="EMBL" id="KKY16413.1"/>
    </source>
</evidence>
<reference evidence="8 9" key="2">
    <citation type="submission" date="2015-05" db="EMBL/GenBank/DDBJ databases">
        <authorList>
            <person name="Morales-Cruz A."/>
            <person name="Amrine K.C."/>
            <person name="Cantu D."/>
        </authorList>
    </citation>
    <scope>NUCLEOTIDE SEQUENCE [LARGE SCALE GENOMIC DNA]</scope>
    <source>
        <strain evidence="8">UCRPC4</strain>
    </source>
</reference>
<dbReference type="Gene3D" id="2.130.10.10">
    <property type="entry name" value="YVTN repeat-like/Quinoprotein amine dehydrogenase"/>
    <property type="match status" value="2"/>
</dbReference>
<feature type="domain" description="RSE1/DDB1/CPSF1 first beta-propeller" evidence="6">
    <location>
        <begin position="13"/>
        <end position="417"/>
    </location>
</feature>
<keyword evidence="9" id="KW-1185">Reference proteome</keyword>
<gene>
    <name evidence="8" type="ORF">UCRPC4_g05922</name>
</gene>
<proteinExistence type="predicted"/>
<accession>A0A0G2FXA1</accession>
<sequence length="1364" mass="148787">MQCYTELIPPTGVTHAISIPFLTSSETNLVVARTSLLQVFRLKALEQATKPKLVLVSEHHVAGTITALSRVKVLNSRSGGEAVLIAVRDAKLSLIEWDPDLHSISTTSIHYYESEDLQKNPWAPHISQCFTNLTVDPSSRCAAFNFGIQNLAILPFHQLGDDLVIGDYDPDFNSDKSEPTKNANEDSAMYTTPYASSFVLSLTTLDPGLLHPIDMAFLHEYREPTFGILYSNPARSQALAHERKDVTNYAVFTLDLEQKASTTLLSILKLPNDLHKVLSLPAPVGGALLVGGNELIHVDQGGKTNAIAVNDFARQCSAFPMSDNSSLNLRLEDTQVVSLGVSSPDLLLILPNGTFLLLAFKLDGRTVSSIYLQPLRSVGGMSLMQAGASCAATLAPGLTFIGSEEADSLLLGWNRTSPHLRRQSSRVAMADGQRQDDDEREYEDDLDDDLYGPSEDMPQRTRSLDAPLTQDIDFMIHDRLVNLGPIRDVTFGTNLSFIEATEDTTAVSRASDLEMMVSSGKGSAGSVTIMGRELDIRANRSTSLEGANGIWSVQIRKRNPDEDLSIDDHDQYMIVSSLRPSGGEESDLYRLTTGGMEVLEGTEFDPSAGGTIAVGSVAQGTRVVQVLSGELKSYDATFGLSQIHPIVDEDMGAVAKVVNASFADPYVLVVRDDSTIVLLQADMSGDLEECELNGSLLESKWLSGCLYTQENGVFGNGTKLFLLGADGGLYIYDTSSLAQPIYVNKGIPYLPSKLSSEPLPKHWREQATITEVLVADLGDDISSSPHMLLRTSTDDVVIYEPYCSANEPSDAISGTLAFKKIPNHVAPKSPSGAAREAVEADTVVRSKPFVVVPNFAGLKSVFIPGSSPAVIIKTATSMPQMYSLRLTLVKALSSFNTADCPNGFAFIDESGYLISTTRPKDTLLGVSPWVICKRNLGMDVTNLSFFPRQHAYVLATSETANFQLPQDDEWHPDWQEEQLTMPPLVERSTLRVLSRTSLSFTSAYRFEPDERIMCLKTLNLEVSEITHERKDLVVVGTAVTRGEDISTRGGLYIFDIVDVVPEPDIDETDMKLKLIAKEDVKGAVTSVSQVGSQGYLIAAQGQKCMVRGLKEDNTILPVAFLDMNYYVNVIKELKGTGLCILGDACHGLWFTGYSEEPYKLQVLGKDVDDMEVMAADFLPIDRQLYIVSADGNGDLHVFQYDPENPKSSRGTELLHRSTFHTGYFPTSVSLIPRTPVSSELAAADSVGDMDVDVKVSEQQLLLTSQEGAIALITPLSEQAYRRLSTLQNLLVTNLEHPCGLNPRAYRSAETDGVGGRAMLDGNLLRRWLDQSSQYQASLADRIGATIWDVRGDIEAVCGAGLGYI</sequence>
<dbReference type="EMBL" id="LCWF01000161">
    <property type="protein sequence ID" value="KKY16413.1"/>
    <property type="molecule type" value="Genomic_DNA"/>
</dbReference>
<keyword evidence="3" id="KW-0539">Nucleus</keyword>